<feature type="domain" description="Integrase zinc-binding" evidence="1">
    <location>
        <begin position="31"/>
        <end position="85"/>
    </location>
</feature>
<feature type="non-terminal residue" evidence="2">
    <location>
        <position position="85"/>
    </location>
</feature>
<reference evidence="2 3" key="1">
    <citation type="journal article" date="2018" name="Sci. Rep.">
        <title>Genomic signatures of local adaptation to the degree of environmental predictability in rotifers.</title>
        <authorList>
            <person name="Franch-Gras L."/>
            <person name="Hahn C."/>
            <person name="Garcia-Roger E.M."/>
            <person name="Carmona M.J."/>
            <person name="Serra M."/>
            <person name="Gomez A."/>
        </authorList>
    </citation>
    <scope>NUCLEOTIDE SEQUENCE [LARGE SCALE GENOMIC DNA]</scope>
    <source>
        <strain evidence="2">HYR1</strain>
    </source>
</reference>
<proteinExistence type="predicted"/>
<dbReference type="PANTHER" id="PTHR37984:SF5">
    <property type="entry name" value="PROTEIN NYNRIN-LIKE"/>
    <property type="match status" value="1"/>
</dbReference>
<dbReference type="PANTHER" id="PTHR37984">
    <property type="entry name" value="PROTEIN CBG26694"/>
    <property type="match status" value="1"/>
</dbReference>
<sequence>MNTGTEYSNNFCIEGRILCYKGLQEKPVVVIPQQLVTTLLDYYHSSYLSHVGRDKMFQNLRKKFYWAGMYKDIRRWVQACITCNK</sequence>
<dbReference type="InterPro" id="IPR041588">
    <property type="entry name" value="Integrase_H2C2"/>
</dbReference>
<dbReference type="Proteomes" id="UP000276133">
    <property type="component" value="Unassembled WGS sequence"/>
</dbReference>
<protein>
    <submittedName>
        <fullName evidence="2">Retrotransposable element Tf2</fullName>
    </submittedName>
</protein>
<keyword evidence="3" id="KW-1185">Reference proteome</keyword>
<evidence type="ECO:0000313" key="2">
    <source>
        <dbReference type="EMBL" id="RNA04289.1"/>
    </source>
</evidence>
<dbReference type="FunFam" id="1.10.340.70:FF:000001">
    <property type="entry name" value="Retrovirus-related Pol polyprotein from transposon gypsy-like Protein"/>
    <property type="match status" value="1"/>
</dbReference>
<accession>A0A3M7PZK3</accession>
<name>A0A3M7PZK3_BRAPC</name>
<dbReference type="OrthoDB" id="425619at2759"/>
<evidence type="ECO:0000259" key="1">
    <source>
        <dbReference type="Pfam" id="PF17921"/>
    </source>
</evidence>
<dbReference type="InterPro" id="IPR050951">
    <property type="entry name" value="Retrovirus_Pol_polyprotein"/>
</dbReference>
<organism evidence="2 3">
    <name type="scientific">Brachionus plicatilis</name>
    <name type="common">Marine rotifer</name>
    <name type="synonym">Brachionus muelleri</name>
    <dbReference type="NCBI Taxonomy" id="10195"/>
    <lineage>
        <taxon>Eukaryota</taxon>
        <taxon>Metazoa</taxon>
        <taxon>Spiralia</taxon>
        <taxon>Gnathifera</taxon>
        <taxon>Rotifera</taxon>
        <taxon>Eurotatoria</taxon>
        <taxon>Monogononta</taxon>
        <taxon>Pseudotrocha</taxon>
        <taxon>Ploima</taxon>
        <taxon>Brachionidae</taxon>
        <taxon>Brachionus</taxon>
    </lineage>
</organism>
<dbReference type="Pfam" id="PF17921">
    <property type="entry name" value="Integrase_H2C2"/>
    <property type="match status" value="1"/>
</dbReference>
<comment type="caution">
    <text evidence="2">The sequence shown here is derived from an EMBL/GenBank/DDBJ whole genome shotgun (WGS) entry which is preliminary data.</text>
</comment>
<gene>
    <name evidence="2" type="ORF">BpHYR1_026761</name>
</gene>
<dbReference type="AlphaFoldDB" id="A0A3M7PZK3"/>
<dbReference type="EMBL" id="REGN01008165">
    <property type="protein sequence ID" value="RNA04289.1"/>
    <property type="molecule type" value="Genomic_DNA"/>
</dbReference>
<evidence type="ECO:0000313" key="3">
    <source>
        <dbReference type="Proteomes" id="UP000276133"/>
    </source>
</evidence>
<dbReference type="Gene3D" id="1.10.340.70">
    <property type="match status" value="1"/>
</dbReference>